<dbReference type="RefSeq" id="XP_007802087.1">
    <property type="nucleotide sequence ID" value="XM_007803896.1"/>
</dbReference>
<dbReference type="Pfam" id="PF00855">
    <property type="entry name" value="PWWP"/>
    <property type="match status" value="1"/>
</dbReference>
<protein>
    <recommendedName>
        <fullName evidence="2">PWWP domain-containing protein</fullName>
    </recommendedName>
</protein>
<evidence type="ECO:0000313" key="3">
    <source>
        <dbReference type="EMBL" id="ERF72242.1"/>
    </source>
</evidence>
<dbReference type="GO" id="GO:0005739">
    <property type="term" value="C:mitochondrion"/>
    <property type="evidence" value="ECO:0007669"/>
    <property type="project" value="InterPro"/>
</dbReference>
<name>U1G4K4_ENDPU</name>
<feature type="compositionally biased region" description="Basic and acidic residues" evidence="1">
    <location>
        <begin position="606"/>
        <end position="618"/>
    </location>
</feature>
<dbReference type="eggNOG" id="ENOG502S12V">
    <property type="taxonomic scope" value="Eukaryota"/>
</dbReference>
<dbReference type="SMART" id="SM00293">
    <property type="entry name" value="PWWP"/>
    <property type="match status" value="1"/>
</dbReference>
<feature type="compositionally biased region" description="Low complexity" evidence="1">
    <location>
        <begin position="350"/>
        <end position="367"/>
    </location>
</feature>
<dbReference type="PANTHER" id="PTHR22910:SF6">
    <property type="entry name" value="PROTEIN MGARP"/>
    <property type="match status" value="1"/>
</dbReference>
<feature type="compositionally biased region" description="Basic residues" evidence="1">
    <location>
        <begin position="326"/>
        <end position="335"/>
    </location>
</feature>
<dbReference type="InterPro" id="IPR000313">
    <property type="entry name" value="PWWP_dom"/>
</dbReference>
<feature type="compositionally biased region" description="Basic and acidic residues" evidence="1">
    <location>
        <begin position="276"/>
        <end position="299"/>
    </location>
</feature>
<proteinExistence type="predicted"/>
<dbReference type="Proteomes" id="UP000019373">
    <property type="component" value="Unassembled WGS sequence"/>
</dbReference>
<dbReference type="OrthoDB" id="62853at2759"/>
<dbReference type="OMA" id="WPVIVCD"/>
<dbReference type="PANTHER" id="PTHR22910">
    <property type="entry name" value="PROTEIN MGARP"/>
    <property type="match status" value="1"/>
</dbReference>
<feature type="compositionally biased region" description="Basic and acidic residues" evidence="1">
    <location>
        <begin position="540"/>
        <end position="564"/>
    </location>
</feature>
<keyword evidence="4" id="KW-1185">Reference proteome</keyword>
<feature type="compositionally biased region" description="Polar residues" evidence="1">
    <location>
        <begin position="1"/>
        <end position="37"/>
    </location>
</feature>
<reference evidence="4" key="1">
    <citation type="journal article" date="2014" name="BMC Genomics">
        <title>Genome characteristics reveal the impact of lichenization on lichen-forming fungus Endocarpon pusillum Hedwig (Verrucariales, Ascomycota).</title>
        <authorList>
            <person name="Wang Y.-Y."/>
            <person name="Liu B."/>
            <person name="Zhang X.-Y."/>
            <person name="Zhou Q.-M."/>
            <person name="Zhang T."/>
            <person name="Li H."/>
            <person name="Yu Y.-F."/>
            <person name="Zhang X.-L."/>
            <person name="Hao X.-Y."/>
            <person name="Wang M."/>
            <person name="Wang L."/>
            <person name="Wei J.-C."/>
        </authorList>
    </citation>
    <scope>NUCLEOTIDE SEQUENCE [LARGE SCALE GENOMIC DNA]</scope>
    <source>
        <strain evidence="4">Z07020 / HMAS-L-300199</strain>
    </source>
</reference>
<dbReference type="HOGENOM" id="CLU_019479_1_0_1"/>
<feature type="compositionally biased region" description="Polar residues" evidence="1">
    <location>
        <begin position="100"/>
        <end position="117"/>
    </location>
</feature>
<feature type="region of interest" description="Disordered" evidence="1">
    <location>
        <begin position="276"/>
        <end position="421"/>
    </location>
</feature>
<dbReference type="AlphaFoldDB" id="U1G4K4"/>
<evidence type="ECO:0000256" key="1">
    <source>
        <dbReference type="SAM" id="MobiDB-lite"/>
    </source>
</evidence>
<dbReference type="GeneID" id="19237183"/>
<organism evidence="3 4">
    <name type="scientific">Endocarpon pusillum (strain Z07020 / HMAS-L-300199)</name>
    <name type="common">Lichen-forming fungus</name>
    <dbReference type="NCBI Taxonomy" id="1263415"/>
    <lineage>
        <taxon>Eukaryota</taxon>
        <taxon>Fungi</taxon>
        <taxon>Dikarya</taxon>
        <taxon>Ascomycota</taxon>
        <taxon>Pezizomycotina</taxon>
        <taxon>Eurotiomycetes</taxon>
        <taxon>Chaetothyriomycetidae</taxon>
        <taxon>Verrucariales</taxon>
        <taxon>Verrucariaceae</taxon>
        <taxon>Endocarpon</taxon>
    </lineage>
</organism>
<feature type="compositionally biased region" description="Acidic residues" evidence="1">
    <location>
        <begin position="391"/>
        <end position="401"/>
    </location>
</feature>
<sequence>METDPTAPTSRGPNTASAPAPANLSQTADETNSSPVHSMSGALPAADVKDSPEDTEDVGDPGANETVEVPVEAPDSIVQPADSTLPDGDTTGDNSFVPPATSNSVAEANGTSSTSKRPPNGKRKSTGGVPEHKTKKLNKKKSLPKITHLDAQPGEYYFARLKSYPPWPAIICDEGMLPHSLLSTRPVTTKQADGTYKEAYADGGKRVHERTFPIMFLHTNEFAWLPNTELTKLDIEECKDVSEKGKTKSLIQAYHVAAEGHNLEHFKAMLLDHQKAMQEDQERREAREAAKAGKADRADKKKRKSEAAEEDEDVDMEDAEEEGKPQPKKSSKKRKKEAESDGEEEKPVKTPKTATKLKLTTPKAPGTNEKKAVTKATKPKSERKKSKAAISDEEPIEEEPKEPEKELDPAEAKAKKEKEGKDRAVQRSVWQIICLLSTVLFLRHKLQKGFLSRDQAPQESEMATMSNFIGKLENYGDLEVSIIRSTKINKVLKALIKLNTIPKDEEFNFKSRSVDLLGRWNKALGADSTADEAAGPSGGGKEDQPTTNGVHKEDKESSEEKKDVSSAATDAVQGTETMREASSDAKETVVDKMVDDEAPSGAIAEEAEKSAEEVKADADLAASETS</sequence>
<accession>U1G4K4</accession>
<evidence type="ECO:0000259" key="2">
    <source>
        <dbReference type="PROSITE" id="PS50812"/>
    </source>
</evidence>
<dbReference type="EMBL" id="KE721111">
    <property type="protein sequence ID" value="ERF72242.1"/>
    <property type="molecule type" value="Genomic_DNA"/>
</dbReference>
<dbReference type="InterPro" id="IPR026093">
    <property type="entry name" value="MGARP"/>
</dbReference>
<dbReference type="PROSITE" id="PS50812">
    <property type="entry name" value="PWWP"/>
    <property type="match status" value="1"/>
</dbReference>
<feature type="region of interest" description="Disordered" evidence="1">
    <location>
        <begin position="527"/>
        <end position="626"/>
    </location>
</feature>
<feature type="compositionally biased region" description="Basic residues" evidence="1">
    <location>
        <begin position="133"/>
        <end position="143"/>
    </location>
</feature>
<feature type="compositionally biased region" description="Basic and acidic residues" evidence="1">
    <location>
        <begin position="577"/>
        <end position="595"/>
    </location>
</feature>
<dbReference type="SUPFAM" id="SSF63748">
    <property type="entry name" value="Tudor/PWWP/MBT"/>
    <property type="match status" value="1"/>
</dbReference>
<feature type="region of interest" description="Disordered" evidence="1">
    <location>
        <begin position="1"/>
        <end position="144"/>
    </location>
</feature>
<feature type="compositionally biased region" description="Basic residues" evidence="1">
    <location>
        <begin position="377"/>
        <end position="387"/>
    </location>
</feature>
<gene>
    <name evidence="3" type="ORF">EPUS_02129</name>
</gene>
<feature type="compositionally biased region" description="Acidic residues" evidence="1">
    <location>
        <begin position="308"/>
        <end position="321"/>
    </location>
</feature>
<dbReference type="Gene3D" id="2.30.30.140">
    <property type="match status" value="1"/>
</dbReference>
<feature type="compositionally biased region" description="Basic and acidic residues" evidence="1">
    <location>
        <begin position="402"/>
        <end position="421"/>
    </location>
</feature>
<feature type="domain" description="PWWP" evidence="2">
    <location>
        <begin position="153"/>
        <end position="226"/>
    </location>
</feature>
<evidence type="ECO:0000313" key="4">
    <source>
        <dbReference type="Proteomes" id="UP000019373"/>
    </source>
</evidence>